<dbReference type="PROSITE" id="PS51462">
    <property type="entry name" value="NUDIX"/>
    <property type="match status" value="1"/>
</dbReference>
<comment type="caution">
    <text evidence="3">The sequence shown here is derived from an EMBL/GenBank/DDBJ whole genome shotgun (WGS) entry which is preliminary data.</text>
</comment>
<dbReference type="Gene3D" id="3.90.79.10">
    <property type="entry name" value="Nucleoside Triphosphate Pyrophosphohydrolase"/>
    <property type="match status" value="1"/>
</dbReference>
<dbReference type="PANTHER" id="PTHR47159:SF6">
    <property type="entry name" value="CRAL-TRIO DOMAIN-CONTAINING PROTEIN"/>
    <property type="match status" value="1"/>
</dbReference>
<protein>
    <submittedName>
        <fullName evidence="3">Uncharacterized protein</fullName>
    </submittedName>
</protein>
<evidence type="ECO:0000259" key="1">
    <source>
        <dbReference type="PROSITE" id="PS50191"/>
    </source>
</evidence>
<evidence type="ECO:0000313" key="4">
    <source>
        <dbReference type="Proteomes" id="UP001176961"/>
    </source>
</evidence>
<dbReference type="InterPro" id="IPR015797">
    <property type="entry name" value="NUDIX_hydrolase-like_dom_sf"/>
</dbReference>
<keyword evidence="4" id="KW-1185">Reference proteome</keyword>
<dbReference type="SUPFAM" id="SSF52087">
    <property type="entry name" value="CRAL/TRIO domain"/>
    <property type="match status" value="1"/>
</dbReference>
<dbReference type="Pfam" id="PF00293">
    <property type="entry name" value="NUDIX"/>
    <property type="match status" value="1"/>
</dbReference>
<sequence>MTGEESLRTALSDDLSPEHDTTFHLQRWLDGYDGDVARAAEKYREYSRIRKCLGYDDFANTNCARYVRQSRLTSDWINEKDNGIVFVEMSIEDPKKFMKVVRVGEYLRSFFGYCEYFQHLVLEQERKTGKPSHGICIFDMKGIAVTSYMSPTSAVNCLMQARVNIWLDYYAELLKTVIIVNPPSFLTLVWKVISFLLPAKVLSRFHFASKYPDQLSVYLSMNAIPAAFSGTCRIPCELDNGCYKSAKITEDDYVNERSLWTANGLEPYVTTRVVKAGDELREEFLPKGRRKMIYQFTTNTEVQIWFQQEDLDLTPRFKTMTPKLPEEEIVNLKSDSPVILRIRNVHLLKSNLLFVAHTDIDLVNIMAVAMAALIVGFLPVVSESASSPFQIIQQETAYHGKYANLTVVYFTGQSGKVGVWEVMNTATPKDADQTNGVYVIARLRIDGESYFVFNKQYRIPTGSWTLEFPGGVQEKDESPISAGLRELKEETGYVANVLFSSSGKQPSMPSRLNDTTRHVVADVDESADVNIHPNQQLDDEEVSNVVLIKASELLPTIRSLERKLDIASNVYTFAIGYAMQTL</sequence>
<dbReference type="InterPro" id="IPR000086">
    <property type="entry name" value="NUDIX_hydrolase_dom"/>
</dbReference>
<dbReference type="EMBL" id="CATQJL010000326">
    <property type="protein sequence ID" value="CAJ0609158.1"/>
    <property type="molecule type" value="Genomic_DNA"/>
</dbReference>
<gene>
    <name evidence="3" type="ORF">CYNAS_LOCUS21141</name>
</gene>
<dbReference type="PROSITE" id="PS50191">
    <property type="entry name" value="CRAL_TRIO"/>
    <property type="match status" value="1"/>
</dbReference>
<dbReference type="Gene3D" id="2.60.120.680">
    <property type="entry name" value="GOLD domain"/>
    <property type="match status" value="1"/>
</dbReference>
<dbReference type="Gene3D" id="3.40.525.10">
    <property type="entry name" value="CRAL-TRIO lipid binding domain"/>
    <property type="match status" value="1"/>
</dbReference>
<feature type="domain" description="CRAL-TRIO" evidence="1">
    <location>
        <begin position="60"/>
        <end position="236"/>
    </location>
</feature>
<accession>A0AA36HFU8</accession>
<dbReference type="InterPro" id="IPR001251">
    <property type="entry name" value="CRAL-TRIO_dom"/>
</dbReference>
<dbReference type="CDD" id="cd00170">
    <property type="entry name" value="SEC14"/>
    <property type="match status" value="1"/>
</dbReference>
<dbReference type="SUPFAM" id="SSF55811">
    <property type="entry name" value="Nudix"/>
    <property type="match status" value="1"/>
</dbReference>
<reference evidence="3" key="1">
    <citation type="submission" date="2023-07" db="EMBL/GenBank/DDBJ databases">
        <authorList>
            <consortium name="CYATHOMIX"/>
        </authorList>
    </citation>
    <scope>NUCLEOTIDE SEQUENCE</scope>
    <source>
        <strain evidence="3">N/A</strain>
    </source>
</reference>
<dbReference type="AlphaFoldDB" id="A0AA36HFU8"/>
<dbReference type="PANTHER" id="PTHR47159">
    <property type="entry name" value="PROTEIN CBG07705-RELATED"/>
    <property type="match status" value="1"/>
</dbReference>
<evidence type="ECO:0000313" key="3">
    <source>
        <dbReference type="EMBL" id="CAJ0609158.1"/>
    </source>
</evidence>
<proteinExistence type="predicted"/>
<dbReference type="InterPro" id="IPR053302">
    <property type="entry name" value="CRAL-TRIO_domain"/>
</dbReference>
<dbReference type="InterPro" id="IPR036865">
    <property type="entry name" value="CRAL-TRIO_dom_sf"/>
</dbReference>
<feature type="domain" description="Nudix hydrolase" evidence="2">
    <location>
        <begin position="430"/>
        <end position="572"/>
    </location>
</feature>
<organism evidence="3 4">
    <name type="scientific">Cylicocyclus nassatus</name>
    <name type="common">Nematode worm</name>
    <dbReference type="NCBI Taxonomy" id="53992"/>
    <lineage>
        <taxon>Eukaryota</taxon>
        <taxon>Metazoa</taxon>
        <taxon>Ecdysozoa</taxon>
        <taxon>Nematoda</taxon>
        <taxon>Chromadorea</taxon>
        <taxon>Rhabditida</taxon>
        <taxon>Rhabditina</taxon>
        <taxon>Rhabditomorpha</taxon>
        <taxon>Strongyloidea</taxon>
        <taxon>Strongylidae</taxon>
        <taxon>Cylicocyclus</taxon>
    </lineage>
</organism>
<dbReference type="Pfam" id="PF00650">
    <property type="entry name" value="CRAL_TRIO"/>
    <property type="match status" value="1"/>
</dbReference>
<evidence type="ECO:0000259" key="2">
    <source>
        <dbReference type="PROSITE" id="PS51462"/>
    </source>
</evidence>
<dbReference type="SMART" id="SM00516">
    <property type="entry name" value="SEC14"/>
    <property type="match status" value="1"/>
</dbReference>
<dbReference type="Proteomes" id="UP001176961">
    <property type="component" value="Unassembled WGS sequence"/>
</dbReference>
<name>A0AA36HFU8_CYLNA</name>